<reference evidence="1 2" key="1">
    <citation type="submission" date="2016-05" db="EMBL/GenBank/DDBJ databases">
        <title>Single-cell genome of chain-forming Candidatus Thiomargarita nelsonii and comparison to other large sulfur-oxidizing bacteria.</title>
        <authorList>
            <person name="Winkel M."/>
            <person name="Salman V."/>
            <person name="Woyke T."/>
            <person name="Schulz-Vogt H."/>
            <person name="Richter M."/>
            <person name="Flood B."/>
            <person name="Bailey J."/>
            <person name="Amann R."/>
            <person name="Mussmann M."/>
        </authorList>
    </citation>
    <scope>NUCLEOTIDE SEQUENCE [LARGE SCALE GENOMIC DNA]</scope>
    <source>
        <strain evidence="1 2">THI036</strain>
    </source>
</reference>
<dbReference type="EMBL" id="LUTY01000257">
    <property type="protein sequence ID" value="OAD23617.1"/>
    <property type="molecule type" value="Genomic_DNA"/>
</dbReference>
<evidence type="ECO:0000313" key="1">
    <source>
        <dbReference type="EMBL" id="OAD23617.1"/>
    </source>
</evidence>
<comment type="caution">
    <text evidence="1">The sequence shown here is derived from an EMBL/GenBank/DDBJ whole genome shotgun (WGS) entry which is preliminary data.</text>
</comment>
<proteinExistence type="predicted"/>
<accession>A0A176S6M7</accession>
<dbReference type="Proteomes" id="UP000076962">
    <property type="component" value="Unassembled WGS sequence"/>
</dbReference>
<keyword evidence="2" id="KW-1185">Reference proteome</keyword>
<sequence>MVCWSPRFIVVQKSSVRQKILFLKEIVFLRRTKFIWITISWTSAYFRSVHFANSL</sequence>
<name>A0A176S6M7_9GAMM</name>
<gene>
    <name evidence="1" type="ORF">THIOM_000548</name>
</gene>
<organism evidence="1 2">
    <name type="scientific">Candidatus Thiomargarita nelsonii</name>
    <dbReference type="NCBI Taxonomy" id="1003181"/>
    <lineage>
        <taxon>Bacteria</taxon>
        <taxon>Pseudomonadati</taxon>
        <taxon>Pseudomonadota</taxon>
        <taxon>Gammaproteobacteria</taxon>
        <taxon>Thiotrichales</taxon>
        <taxon>Thiotrichaceae</taxon>
        <taxon>Thiomargarita</taxon>
    </lineage>
</organism>
<dbReference type="AlphaFoldDB" id="A0A176S6M7"/>
<evidence type="ECO:0000313" key="2">
    <source>
        <dbReference type="Proteomes" id="UP000076962"/>
    </source>
</evidence>
<protein>
    <submittedName>
        <fullName evidence="1">Uncharacterized protein</fullName>
    </submittedName>
</protein>